<dbReference type="InterPro" id="IPR058799">
    <property type="entry name" value="CgnE_B"/>
</dbReference>
<dbReference type="AlphaFoldDB" id="A0A653B033"/>
<gene>
    <name evidence="2" type="ORF">POT9AD_1010</name>
</gene>
<reference evidence="2" key="1">
    <citation type="submission" date="2018-11" db="EMBL/GenBank/DDBJ databases">
        <authorList>
            <consortium name="Genoscope - CEA"/>
            <person name="William W."/>
        </authorList>
    </citation>
    <scope>NUCLEOTIDE SEQUENCE [LARGE SCALE GENOMIC DNA]</scope>
    <source>
        <strain evidence="2">T9AD</strain>
    </source>
</reference>
<name>A0A653B033_ECTOL</name>
<protein>
    <recommendedName>
        <fullName evidence="1">Crocagin biosynthetic protein CgnE/B domain-containing protein</fullName>
    </recommendedName>
</protein>
<organism evidence="2">
    <name type="scientific">Ectopseudomonas oleovorans</name>
    <name type="common">Pseudomonas oleovorans</name>
    <dbReference type="NCBI Taxonomy" id="301"/>
    <lineage>
        <taxon>Bacteria</taxon>
        <taxon>Pseudomonadati</taxon>
        <taxon>Pseudomonadota</taxon>
        <taxon>Gammaproteobacteria</taxon>
        <taxon>Pseudomonadales</taxon>
        <taxon>Pseudomonadaceae</taxon>
        <taxon>Ectopseudomonas</taxon>
    </lineage>
</organism>
<dbReference type="Pfam" id="PF26231">
    <property type="entry name" value="CgnE_B"/>
    <property type="match status" value="1"/>
</dbReference>
<sequence length="308" mass="33578">MSNLGQLRCLFDTDDIVVVGDNSEFLRAVSERGISGADIRTMEAFPDTVVSISFSDDAARRTFVLASQNPNTKMIFCAAHVFDDSIESAIYSLDLMRKSNFKAALAKQKGVISFLETTQDIQLSGNGADCTVTLDGTTKPFALRKDINSPYVASVAEFFEVHFAHIKKNEPCPFHISGELQIAGALSVLRPTGKDPYQGSRDDVSNFLKEIAAAKTVNLVADNNEIVSFKIENRECVDFVRKIGGERGSQLTEFAVGVNQSISDEIDYRVNSQINEGIEGIHVAIGDAVTGYHIDLLCPGVQINNASR</sequence>
<evidence type="ECO:0000259" key="1">
    <source>
        <dbReference type="Pfam" id="PF26231"/>
    </source>
</evidence>
<dbReference type="OrthoDB" id="34067at2"/>
<accession>A0A653B033</accession>
<feature type="domain" description="Crocagin biosynthetic protein CgnE/B" evidence="1">
    <location>
        <begin position="14"/>
        <end position="305"/>
    </location>
</feature>
<proteinExistence type="predicted"/>
<evidence type="ECO:0000313" key="2">
    <source>
        <dbReference type="EMBL" id="VDN62001.1"/>
    </source>
</evidence>
<dbReference type="EMBL" id="LR130779">
    <property type="protein sequence ID" value="VDN62001.1"/>
    <property type="molecule type" value="Genomic_DNA"/>
</dbReference>